<comment type="caution">
    <text evidence="2">The sequence shown here is derived from an EMBL/GenBank/DDBJ whole genome shotgun (WGS) entry which is preliminary data.</text>
</comment>
<feature type="region of interest" description="Disordered" evidence="1">
    <location>
        <begin position="1"/>
        <end position="29"/>
    </location>
</feature>
<reference evidence="2 3" key="1">
    <citation type="journal article" date="2019" name="Int. J. Syst. Evol. Microbiol.">
        <title>The Global Catalogue of Microorganisms (GCM) 10K type strain sequencing project: providing services to taxonomists for standard genome sequencing and annotation.</title>
        <authorList>
            <consortium name="The Broad Institute Genomics Platform"/>
            <consortium name="The Broad Institute Genome Sequencing Center for Infectious Disease"/>
            <person name="Wu L."/>
            <person name="Ma J."/>
        </authorList>
    </citation>
    <scope>NUCLEOTIDE SEQUENCE [LARGE SCALE GENOMIC DNA]</scope>
    <source>
        <strain evidence="2 3">CGMCC 1.12543</strain>
    </source>
</reference>
<sequence length="122" mass="13489">MSNEVGDGRMEPEPASDWPEGSLTESEARDLQFDRAAVVAVWVLDQDEATRTALLGPDPPDDAVVDIVLETDEAFEMYSYTPHDGTTQWVTYGEERKGTESGATMRDTLTSYRLLVGDSDLQ</sequence>
<organism evidence="2 3">
    <name type="scientific">Halomarina salina</name>
    <dbReference type="NCBI Taxonomy" id="1872699"/>
    <lineage>
        <taxon>Archaea</taxon>
        <taxon>Methanobacteriati</taxon>
        <taxon>Methanobacteriota</taxon>
        <taxon>Stenosarchaea group</taxon>
        <taxon>Halobacteria</taxon>
        <taxon>Halobacteriales</taxon>
        <taxon>Natronomonadaceae</taxon>
        <taxon>Halomarina</taxon>
    </lineage>
</organism>
<feature type="compositionally biased region" description="Basic and acidic residues" evidence="1">
    <location>
        <begin position="1"/>
        <end position="12"/>
    </location>
</feature>
<dbReference type="RefSeq" id="WP_247419043.1">
    <property type="nucleotide sequence ID" value="NZ_JALLGW010000002.1"/>
</dbReference>
<protein>
    <submittedName>
        <fullName evidence="2">Uncharacterized protein</fullName>
    </submittedName>
</protein>
<name>A0ABD5RIS0_9EURY</name>
<dbReference type="EMBL" id="JBHSQH010000001">
    <property type="protein sequence ID" value="MFC5970253.1"/>
    <property type="molecule type" value="Genomic_DNA"/>
</dbReference>
<gene>
    <name evidence="2" type="ORF">ACFPYI_02815</name>
</gene>
<evidence type="ECO:0000256" key="1">
    <source>
        <dbReference type="SAM" id="MobiDB-lite"/>
    </source>
</evidence>
<proteinExistence type="predicted"/>
<dbReference type="Proteomes" id="UP001596099">
    <property type="component" value="Unassembled WGS sequence"/>
</dbReference>
<keyword evidence="3" id="KW-1185">Reference proteome</keyword>
<dbReference type="AlphaFoldDB" id="A0ABD5RIS0"/>
<evidence type="ECO:0000313" key="2">
    <source>
        <dbReference type="EMBL" id="MFC5970253.1"/>
    </source>
</evidence>
<evidence type="ECO:0000313" key="3">
    <source>
        <dbReference type="Proteomes" id="UP001596099"/>
    </source>
</evidence>
<accession>A0ABD5RIS0</accession>